<dbReference type="Pfam" id="PF00990">
    <property type="entry name" value="GGDEF"/>
    <property type="match status" value="1"/>
</dbReference>
<comment type="caution">
    <text evidence="4">The sequence shown here is derived from an EMBL/GenBank/DDBJ whole genome shotgun (WGS) entry which is preliminary data.</text>
</comment>
<dbReference type="GO" id="GO:0006355">
    <property type="term" value="P:regulation of DNA-templated transcription"/>
    <property type="evidence" value="ECO:0007669"/>
    <property type="project" value="InterPro"/>
</dbReference>
<dbReference type="SMART" id="SM00267">
    <property type="entry name" value="GGDEF"/>
    <property type="match status" value="1"/>
</dbReference>
<dbReference type="InterPro" id="IPR000700">
    <property type="entry name" value="PAS-assoc_C"/>
</dbReference>
<dbReference type="InterPro" id="IPR000160">
    <property type="entry name" value="GGDEF_dom"/>
</dbReference>
<organism evidence="4 5">
    <name type="scientific">Ralstonia wenshanensis</name>
    <dbReference type="NCBI Taxonomy" id="2842456"/>
    <lineage>
        <taxon>Bacteria</taxon>
        <taxon>Pseudomonadati</taxon>
        <taxon>Pseudomonadota</taxon>
        <taxon>Betaproteobacteria</taxon>
        <taxon>Burkholderiales</taxon>
        <taxon>Burkholderiaceae</taxon>
        <taxon>Ralstonia</taxon>
    </lineage>
</organism>
<dbReference type="Pfam" id="PF08447">
    <property type="entry name" value="PAS_3"/>
    <property type="match status" value="1"/>
</dbReference>
<evidence type="ECO:0000259" key="3">
    <source>
        <dbReference type="PROSITE" id="PS50887"/>
    </source>
</evidence>
<keyword evidence="5" id="KW-1185">Reference proteome</keyword>
<dbReference type="CDD" id="cd01949">
    <property type="entry name" value="GGDEF"/>
    <property type="match status" value="1"/>
</dbReference>
<dbReference type="InterPro" id="IPR001610">
    <property type="entry name" value="PAC"/>
</dbReference>
<dbReference type="InterPro" id="IPR013767">
    <property type="entry name" value="PAS_fold"/>
</dbReference>
<evidence type="ECO:0000313" key="5">
    <source>
        <dbReference type="Proteomes" id="UP001189915"/>
    </source>
</evidence>
<dbReference type="InterPro" id="IPR000014">
    <property type="entry name" value="PAS"/>
</dbReference>
<dbReference type="InterPro" id="IPR013655">
    <property type="entry name" value="PAS_fold_3"/>
</dbReference>
<reference evidence="4 5" key="1">
    <citation type="submission" date="2023-07" db="EMBL/GenBank/DDBJ databases">
        <authorList>
            <person name="Peeters C."/>
        </authorList>
    </citation>
    <scope>NUCLEOTIDE SEQUENCE [LARGE SCALE GENOMIC DNA]</scope>
    <source>
        <strain evidence="4 5">LMG 18091</strain>
    </source>
</reference>
<feature type="domain" description="PAS" evidence="1">
    <location>
        <begin position="154"/>
        <end position="226"/>
    </location>
</feature>
<sequence length="471" mass="52081">MGPGGAMATMSATPPGLPHSRNSIAMLEDHHLYKAAIEHSPIGIGLCAPEGRFLDVNRALCALTGHEAQALRARDLFDLCHPDHTDRTRHGVESLLAGQRDALSMETRLVRQDGTTVWVQTDVAVARDDGNEHLVVQMQDVTARRLALESLRASEQRLAYVLDGAGLGTFDWSTRARHVSFNRRTADMLGYEPADLPNDPDAWFAMVHPQDAALSARRIYRHMRGDADSFEVEQRMRARHGQWIWVAARGRVTERDARGMATRVSGTLLDVTQRRTALDRAHHLALHDPLTDLPNARLLRDRLFVAIQAARRARGQVAVVFIDLDRFKPVNDEYGHGVGDLVLKATAMRLRSGLRASDTVARLGGDEFVAVLTHCATRDDVTLTVERLIEQLQTPFRVEGHVLSMGVSAGVALYPTDGHDAQTLIRNADAAMYEVKRAGGNGLGFHASLNYERLMGMRSRDRNLDGDADAR</sequence>
<gene>
    <name evidence="4" type="ORF">LMG18091_03474</name>
</gene>
<feature type="domain" description="PAS" evidence="1">
    <location>
        <begin position="29"/>
        <end position="99"/>
    </location>
</feature>
<name>A0AAD2B7K7_9RALS</name>
<dbReference type="EMBL" id="CATWAF010000005">
    <property type="protein sequence ID" value="CAJ0701595.1"/>
    <property type="molecule type" value="Genomic_DNA"/>
</dbReference>
<dbReference type="InterPro" id="IPR043128">
    <property type="entry name" value="Rev_trsase/Diguanyl_cyclase"/>
</dbReference>
<dbReference type="Gene3D" id="3.30.450.20">
    <property type="entry name" value="PAS domain"/>
    <property type="match status" value="2"/>
</dbReference>
<dbReference type="CDD" id="cd00130">
    <property type="entry name" value="PAS"/>
    <property type="match status" value="2"/>
</dbReference>
<protein>
    <recommendedName>
        <fullName evidence="6">Diguanylate cyclase</fullName>
    </recommendedName>
</protein>
<proteinExistence type="predicted"/>
<dbReference type="Proteomes" id="UP001189915">
    <property type="component" value="Unassembled WGS sequence"/>
</dbReference>
<dbReference type="Gene3D" id="3.30.70.270">
    <property type="match status" value="1"/>
</dbReference>
<dbReference type="PROSITE" id="PS50113">
    <property type="entry name" value="PAC"/>
    <property type="match status" value="2"/>
</dbReference>
<dbReference type="PANTHER" id="PTHR44757">
    <property type="entry name" value="DIGUANYLATE CYCLASE DGCP"/>
    <property type="match status" value="1"/>
</dbReference>
<dbReference type="PANTHER" id="PTHR44757:SF2">
    <property type="entry name" value="BIOFILM ARCHITECTURE MAINTENANCE PROTEIN MBAA"/>
    <property type="match status" value="1"/>
</dbReference>
<evidence type="ECO:0000259" key="1">
    <source>
        <dbReference type="PROSITE" id="PS50112"/>
    </source>
</evidence>
<dbReference type="SMART" id="SM00086">
    <property type="entry name" value="PAC"/>
    <property type="match status" value="2"/>
</dbReference>
<feature type="domain" description="PAC" evidence="2">
    <location>
        <begin position="103"/>
        <end position="153"/>
    </location>
</feature>
<dbReference type="PROSITE" id="PS50887">
    <property type="entry name" value="GGDEF"/>
    <property type="match status" value="1"/>
</dbReference>
<dbReference type="NCBIfam" id="TIGR00254">
    <property type="entry name" value="GGDEF"/>
    <property type="match status" value="1"/>
</dbReference>
<dbReference type="GO" id="GO:0003824">
    <property type="term" value="F:catalytic activity"/>
    <property type="evidence" value="ECO:0007669"/>
    <property type="project" value="UniProtKB-ARBA"/>
</dbReference>
<dbReference type="InterPro" id="IPR035965">
    <property type="entry name" value="PAS-like_dom_sf"/>
</dbReference>
<feature type="domain" description="PAC" evidence="2">
    <location>
        <begin position="230"/>
        <end position="283"/>
    </location>
</feature>
<feature type="domain" description="GGDEF" evidence="3">
    <location>
        <begin position="315"/>
        <end position="448"/>
    </location>
</feature>
<evidence type="ECO:0000259" key="2">
    <source>
        <dbReference type="PROSITE" id="PS50113"/>
    </source>
</evidence>
<dbReference type="SMART" id="SM00091">
    <property type="entry name" value="PAS"/>
    <property type="match status" value="2"/>
</dbReference>
<accession>A0AAD2B7K7</accession>
<dbReference type="InterPro" id="IPR052155">
    <property type="entry name" value="Biofilm_reg_signaling"/>
</dbReference>
<dbReference type="SUPFAM" id="SSF55785">
    <property type="entry name" value="PYP-like sensor domain (PAS domain)"/>
    <property type="match status" value="2"/>
</dbReference>
<dbReference type="AlphaFoldDB" id="A0AAD2B7K7"/>
<dbReference type="PROSITE" id="PS50112">
    <property type="entry name" value="PAS"/>
    <property type="match status" value="2"/>
</dbReference>
<dbReference type="Pfam" id="PF00989">
    <property type="entry name" value="PAS"/>
    <property type="match status" value="1"/>
</dbReference>
<dbReference type="FunFam" id="3.30.70.270:FF:000001">
    <property type="entry name" value="Diguanylate cyclase domain protein"/>
    <property type="match status" value="1"/>
</dbReference>
<evidence type="ECO:0000313" key="4">
    <source>
        <dbReference type="EMBL" id="CAJ0701595.1"/>
    </source>
</evidence>
<dbReference type="InterPro" id="IPR029787">
    <property type="entry name" value="Nucleotide_cyclase"/>
</dbReference>
<evidence type="ECO:0008006" key="6">
    <source>
        <dbReference type="Google" id="ProtNLM"/>
    </source>
</evidence>
<dbReference type="SUPFAM" id="SSF55073">
    <property type="entry name" value="Nucleotide cyclase"/>
    <property type="match status" value="1"/>
</dbReference>
<dbReference type="NCBIfam" id="TIGR00229">
    <property type="entry name" value="sensory_box"/>
    <property type="match status" value="2"/>
</dbReference>